<dbReference type="AlphaFoldDB" id="A0A6L7IXY0"/>
<dbReference type="KEGG" id="egd:GS424_003860"/>
<dbReference type="InterPro" id="IPR001296">
    <property type="entry name" value="Glyco_trans_1"/>
</dbReference>
<name>A0A6L7IXY0_9ACTN</name>
<dbReference type="GO" id="GO:0016757">
    <property type="term" value="F:glycosyltransferase activity"/>
    <property type="evidence" value="ECO:0007669"/>
    <property type="project" value="InterPro"/>
</dbReference>
<dbReference type="Proteomes" id="UP000478463">
    <property type="component" value="Chromosome"/>
</dbReference>
<dbReference type="EMBL" id="CP063310">
    <property type="protein sequence ID" value="QOS68994.1"/>
    <property type="molecule type" value="Genomic_DNA"/>
</dbReference>
<protein>
    <submittedName>
        <fullName evidence="2">Glycosyltransferase</fullName>
    </submittedName>
</protein>
<proteinExistence type="predicted"/>
<sequence>MGLYYLTFFCDGERIGKRERPRSAQSKIDYILSVAKRSSCAIKVISASASCCECHQSREEIALDSFTSAIYFDSLRGDKPFTRLVNKIIVLIQLFIYILRNINPSDCLIVYHSPRYMPLVSFLKKIRGFDLLIEVEEIYGDVLGSEKLEKKEFEYFQRADSYIFSTELLEQLVNTEKKPSIIDYGVYEICMRPHKKNNRSIHLVYSGIFAAGKGASRAVETMKFLPSNYILHLAGYGSEEETASLKGEIEALSPEIGDRIAFEGMLIGEDFDRLLLSCDIGLCTQDRNASYALTSFPSKVLNYLNHGLSVVAVNIGPLSHAAIANCIQFYEGDDPESVAHAIKKTKIDRDHITRVVSSLDKEFVKDLSRIIGEYQK</sequence>
<dbReference type="Gene3D" id="3.40.50.2000">
    <property type="entry name" value="Glycogen Phosphorylase B"/>
    <property type="match status" value="1"/>
</dbReference>
<evidence type="ECO:0000313" key="3">
    <source>
        <dbReference type="Proteomes" id="UP000478463"/>
    </source>
</evidence>
<dbReference type="RefSeq" id="WP_160943418.1">
    <property type="nucleotide sequence ID" value="NZ_CP063310.1"/>
</dbReference>
<reference evidence="2 3" key="1">
    <citation type="submission" date="2020-10" db="EMBL/GenBank/DDBJ databases">
        <title>Eggerthella sp. nov., isolated from human feces.</title>
        <authorList>
            <person name="Yajun G."/>
        </authorList>
    </citation>
    <scope>NUCLEOTIDE SEQUENCE [LARGE SCALE GENOMIC DNA]</scope>
    <source>
        <strain evidence="2 3">HF-1101</strain>
    </source>
</reference>
<organism evidence="2 3">
    <name type="scientific">Eggerthella guodeyinii</name>
    <dbReference type="NCBI Taxonomy" id="2690837"/>
    <lineage>
        <taxon>Bacteria</taxon>
        <taxon>Bacillati</taxon>
        <taxon>Actinomycetota</taxon>
        <taxon>Coriobacteriia</taxon>
        <taxon>Eggerthellales</taxon>
        <taxon>Eggerthellaceae</taxon>
        <taxon>Eggerthella</taxon>
    </lineage>
</organism>
<gene>
    <name evidence="2" type="ORF">GS424_003860</name>
</gene>
<dbReference type="Pfam" id="PF00534">
    <property type="entry name" value="Glycos_transf_1"/>
    <property type="match status" value="1"/>
</dbReference>
<evidence type="ECO:0000259" key="1">
    <source>
        <dbReference type="Pfam" id="PF00534"/>
    </source>
</evidence>
<dbReference type="SUPFAM" id="SSF53756">
    <property type="entry name" value="UDP-Glycosyltransferase/glycogen phosphorylase"/>
    <property type="match status" value="1"/>
</dbReference>
<evidence type="ECO:0000313" key="2">
    <source>
        <dbReference type="EMBL" id="QOS68994.1"/>
    </source>
</evidence>
<accession>A0A6L7IXY0</accession>
<keyword evidence="2" id="KW-0808">Transferase</keyword>
<feature type="domain" description="Glycosyl transferase family 1" evidence="1">
    <location>
        <begin position="192"/>
        <end position="349"/>
    </location>
</feature>